<accession>A0AAN7AAX1</accession>
<gene>
    <name evidence="1" type="ORF">QBC36DRAFT_322528</name>
</gene>
<evidence type="ECO:0000313" key="1">
    <source>
        <dbReference type="EMBL" id="KAK4179485.1"/>
    </source>
</evidence>
<dbReference type="Proteomes" id="UP001302321">
    <property type="component" value="Unassembled WGS sequence"/>
</dbReference>
<sequence length="72" mass="8035">MLKPYPYPLSNIHNHRVLLDPRASSNFHSALDNMHEALQDSTIQSSLQIGQTVRDFAYESLNFQPGPDVGPG</sequence>
<dbReference type="AlphaFoldDB" id="A0AAN7AAX1"/>
<reference evidence="1" key="1">
    <citation type="journal article" date="2023" name="Mol. Phylogenet. Evol.">
        <title>Genome-scale phylogeny and comparative genomics of the fungal order Sordariales.</title>
        <authorList>
            <person name="Hensen N."/>
            <person name="Bonometti L."/>
            <person name="Westerberg I."/>
            <person name="Brannstrom I.O."/>
            <person name="Guillou S."/>
            <person name="Cros-Aarteil S."/>
            <person name="Calhoun S."/>
            <person name="Haridas S."/>
            <person name="Kuo A."/>
            <person name="Mondo S."/>
            <person name="Pangilinan J."/>
            <person name="Riley R."/>
            <person name="LaButti K."/>
            <person name="Andreopoulos B."/>
            <person name="Lipzen A."/>
            <person name="Chen C."/>
            <person name="Yan M."/>
            <person name="Daum C."/>
            <person name="Ng V."/>
            <person name="Clum A."/>
            <person name="Steindorff A."/>
            <person name="Ohm R.A."/>
            <person name="Martin F."/>
            <person name="Silar P."/>
            <person name="Natvig D.O."/>
            <person name="Lalanne C."/>
            <person name="Gautier V."/>
            <person name="Ament-Velasquez S.L."/>
            <person name="Kruys A."/>
            <person name="Hutchinson M.I."/>
            <person name="Powell A.J."/>
            <person name="Barry K."/>
            <person name="Miller A.N."/>
            <person name="Grigoriev I.V."/>
            <person name="Debuchy R."/>
            <person name="Gladieux P."/>
            <person name="Hiltunen Thoren M."/>
            <person name="Johannesson H."/>
        </authorList>
    </citation>
    <scope>NUCLEOTIDE SEQUENCE</scope>
    <source>
        <strain evidence="1">CBS 892.96</strain>
    </source>
</reference>
<evidence type="ECO:0000313" key="2">
    <source>
        <dbReference type="Proteomes" id="UP001302321"/>
    </source>
</evidence>
<reference evidence="1" key="2">
    <citation type="submission" date="2023-05" db="EMBL/GenBank/DDBJ databases">
        <authorList>
            <consortium name="Lawrence Berkeley National Laboratory"/>
            <person name="Steindorff A."/>
            <person name="Hensen N."/>
            <person name="Bonometti L."/>
            <person name="Westerberg I."/>
            <person name="Brannstrom I.O."/>
            <person name="Guillou S."/>
            <person name="Cros-Aarteil S."/>
            <person name="Calhoun S."/>
            <person name="Haridas S."/>
            <person name="Kuo A."/>
            <person name="Mondo S."/>
            <person name="Pangilinan J."/>
            <person name="Riley R."/>
            <person name="Labutti K."/>
            <person name="Andreopoulos B."/>
            <person name="Lipzen A."/>
            <person name="Chen C."/>
            <person name="Yanf M."/>
            <person name="Daum C."/>
            <person name="Ng V."/>
            <person name="Clum A."/>
            <person name="Ohm R."/>
            <person name="Martin F."/>
            <person name="Silar P."/>
            <person name="Natvig D."/>
            <person name="Lalanne C."/>
            <person name="Gautier V."/>
            <person name="Ament-Velasquez S.L."/>
            <person name="Kruys A."/>
            <person name="Hutchinson M.I."/>
            <person name="Powell A.J."/>
            <person name="Barry K."/>
            <person name="Miller A.N."/>
            <person name="Grigoriev I.V."/>
            <person name="Debuchy R."/>
            <person name="Gladieux P."/>
            <person name="Thoren M.H."/>
            <person name="Johannesson H."/>
        </authorList>
    </citation>
    <scope>NUCLEOTIDE SEQUENCE</scope>
    <source>
        <strain evidence="1">CBS 892.96</strain>
    </source>
</reference>
<organism evidence="1 2">
    <name type="scientific">Triangularia setosa</name>
    <dbReference type="NCBI Taxonomy" id="2587417"/>
    <lineage>
        <taxon>Eukaryota</taxon>
        <taxon>Fungi</taxon>
        <taxon>Dikarya</taxon>
        <taxon>Ascomycota</taxon>
        <taxon>Pezizomycotina</taxon>
        <taxon>Sordariomycetes</taxon>
        <taxon>Sordariomycetidae</taxon>
        <taxon>Sordariales</taxon>
        <taxon>Podosporaceae</taxon>
        <taxon>Triangularia</taxon>
    </lineage>
</organism>
<proteinExistence type="predicted"/>
<comment type="caution">
    <text evidence="1">The sequence shown here is derived from an EMBL/GenBank/DDBJ whole genome shotgun (WGS) entry which is preliminary data.</text>
</comment>
<name>A0AAN7AAX1_9PEZI</name>
<dbReference type="EMBL" id="MU866116">
    <property type="protein sequence ID" value="KAK4179485.1"/>
    <property type="molecule type" value="Genomic_DNA"/>
</dbReference>
<keyword evidence="2" id="KW-1185">Reference proteome</keyword>
<protein>
    <submittedName>
        <fullName evidence="1">Uncharacterized protein</fullName>
    </submittedName>
</protein>